<dbReference type="AlphaFoldDB" id="A0A1N7S8U6"/>
<evidence type="ECO:0000313" key="2">
    <source>
        <dbReference type="EMBL" id="SIT43795.1"/>
    </source>
</evidence>
<evidence type="ECO:0000313" key="3">
    <source>
        <dbReference type="Proteomes" id="UP000195569"/>
    </source>
</evidence>
<reference evidence="2" key="1">
    <citation type="submission" date="2016-12" db="EMBL/GenBank/DDBJ databases">
        <authorList>
            <person name="Moulin L."/>
        </authorList>
    </citation>
    <scope>NUCLEOTIDE SEQUENCE [LARGE SCALE GENOMIC DNA]</scope>
    <source>
        <strain evidence="2">STM 7183</strain>
    </source>
</reference>
<comment type="caution">
    <text evidence="2">The sequence shown here is derived from an EMBL/GenBank/DDBJ whole genome shotgun (WGS) entry which is preliminary data.</text>
</comment>
<keyword evidence="1" id="KW-0472">Membrane</keyword>
<dbReference type="EMBL" id="CYGY02000035">
    <property type="protein sequence ID" value="SIT43795.1"/>
    <property type="molecule type" value="Genomic_DNA"/>
</dbReference>
<sequence>MDTTAIAEVGCALFSALGAVFAYLWRRSEGQRDKAIQQHGDAISQIKDSQSAFELFAARTYVTSHTLETAIGNFNRAVEAIFQKLDKIDDKLDKKADKT</sequence>
<feature type="transmembrane region" description="Helical" evidence="1">
    <location>
        <begin position="6"/>
        <end position="25"/>
    </location>
</feature>
<keyword evidence="1" id="KW-0812">Transmembrane</keyword>
<dbReference type="Proteomes" id="UP000195569">
    <property type="component" value="Unassembled WGS sequence"/>
</dbReference>
<organism evidence="2 3">
    <name type="scientific">Paraburkholderia piptadeniae</name>
    <dbReference type="NCBI Taxonomy" id="1701573"/>
    <lineage>
        <taxon>Bacteria</taxon>
        <taxon>Pseudomonadati</taxon>
        <taxon>Pseudomonadota</taxon>
        <taxon>Betaproteobacteria</taxon>
        <taxon>Burkholderiales</taxon>
        <taxon>Burkholderiaceae</taxon>
        <taxon>Paraburkholderia</taxon>
    </lineage>
</organism>
<protein>
    <submittedName>
        <fullName evidence="2">Uncharacterized protein</fullName>
    </submittedName>
</protein>
<keyword evidence="3" id="KW-1185">Reference proteome</keyword>
<name>A0A1N7S8U6_9BURK</name>
<keyword evidence="1" id="KW-1133">Transmembrane helix</keyword>
<gene>
    <name evidence="2" type="ORF">BN2476_350294</name>
</gene>
<accession>A0A1N7S8U6</accession>
<proteinExistence type="predicted"/>
<evidence type="ECO:0000256" key="1">
    <source>
        <dbReference type="SAM" id="Phobius"/>
    </source>
</evidence>